<dbReference type="Gene3D" id="2.60.120.260">
    <property type="entry name" value="Galactose-binding domain-like"/>
    <property type="match status" value="1"/>
</dbReference>
<feature type="domain" description="CBM-cenC" evidence="4">
    <location>
        <begin position="97"/>
        <end position="210"/>
    </location>
</feature>
<proteinExistence type="predicted"/>
<dbReference type="EMBL" id="JAGMUX010000001">
    <property type="protein sequence ID" value="KAH7269013.1"/>
    <property type="molecule type" value="Genomic_DNA"/>
</dbReference>
<keyword evidence="3" id="KW-0732">Signal</keyword>
<protein>
    <recommendedName>
        <fullName evidence="4">CBM-cenC domain-containing protein</fullName>
    </recommendedName>
</protein>
<dbReference type="InterPro" id="IPR008979">
    <property type="entry name" value="Galactose-bd-like_sf"/>
</dbReference>
<gene>
    <name evidence="5" type="ORF">BKA55DRAFT_547664</name>
</gene>
<dbReference type="RefSeq" id="XP_046055781.1">
    <property type="nucleotide sequence ID" value="XM_046191047.1"/>
</dbReference>
<comment type="caution">
    <text evidence="5">The sequence shown here is derived from an EMBL/GenBank/DDBJ whole genome shotgun (WGS) entry which is preliminary data.</text>
</comment>
<dbReference type="Pfam" id="PF02018">
    <property type="entry name" value="CBM_4_9"/>
    <property type="match status" value="1"/>
</dbReference>
<reference evidence="5" key="1">
    <citation type="journal article" date="2021" name="Nat. Commun.">
        <title>Genetic determinants of endophytism in the Arabidopsis root mycobiome.</title>
        <authorList>
            <person name="Mesny F."/>
            <person name="Miyauchi S."/>
            <person name="Thiergart T."/>
            <person name="Pickel B."/>
            <person name="Atanasova L."/>
            <person name="Karlsson M."/>
            <person name="Huettel B."/>
            <person name="Barry K.W."/>
            <person name="Haridas S."/>
            <person name="Chen C."/>
            <person name="Bauer D."/>
            <person name="Andreopoulos W."/>
            <person name="Pangilinan J."/>
            <person name="LaButti K."/>
            <person name="Riley R."/>
            <person name="Lipzen A."/>
            <person name="Clum A."/>
            <person name="Drula E."/>
            <person name="Henrissat B."/>
            <person name="Kohler A."/>
            <person name="Grigoriev I.V."/>
            <person name="Martin F.M."/>
            <person name="Hacquard S."/>
        </authorList>
    </citation>
    <scope>NUCLEOTIDE SEQUENCE</scope>
    <source>
        <strain evidence="5">MPI-CAGE-AT-0023</strain>
    </source>
</reference>
<dbReference type="InterPro" id="IPR003305">
    <property type="entry name" value="CenC_carb-bd"/>
</dbReference>
<feature type="compositionally biased region" description="Low complexity" evidence="2">
    <location>
        <begin position="25"/>
        <end position="45"/>
    </location>
</feature>
<organism evidence="5 6">
    <name type="scientific">Fusarium redolens</name>
    <dbReference type="NCBI Taxonomy" id="48865"/>
    <lineage>
        <taxon>Eukaryota</taxon>
        <taxon>Fungi</taxon>
        <taxon>Dikarya</taxon>
        <taxon>Ascomycota</taxon>
        <taxon>Pezizomycotina</taxon>
        <taxon>Sordariomycetes</taxon>
        <taxon>Hypocreomycetidae</taxon>
        <taxon>Hypocreales</taxon>
        <taxon>Nectriaceae</taxon>
        <taxon>Fusarium</taxon>
        <taxon>Fusarium redolens species complex</taxon>
    </lineage>
</organism>
<dbReference type="SUPFAM" id="SSF49785">
    <property type="entry name" value="Galactose-binding domain-like"/>
    <property type="match status" value="1"/>
</dbReference>
<accession>A0A9P9KV89</accession>
<keyword evidence="1" id="KW-0378">Hydrolase</keyword>
<feature type="compositionally biased region" description="Polar residues" evidence="2">
    <location>
        <begin position="91"/>
        <end position="100"/>
    </location>
</feature>
<feature type="chain" id="PRO_5040369309" description="CBM-cenC domain-containing protein" evidence="3">
    <location>
        <begin position="20"/>
        <end position="251"/>
    </location>
</feature>
<evidence type="ECO:0000256" key="2">
    <source>
        <dbReference type="SAM" id="MobiDB-lite"/>
    </source>
</evidence>
<sequence>MRFTHPTLQLLALCSTALASPCKPSASSVTTALTSSTEEPSLSTTQLPTISEGVTTVELTSEPSASTTEALTASETATTTTSAEPSTTTSDLPQEPSNLLLNPGFEENAVAPWERSGYYGDPTLSTSEAHGGSQSGYISAVPGGPADIGFRQRLDASLFEADKPYTFSVYVKVTVAGSCFTRFVSCDYGTGSQTGYFTTANIAGPLDEWVLATVTCSWSQARLDSGISVAVRGVCERLSFYIDDAVIMAAE</sequence>
<feature type="signal peptide" evidence="3">
    <location>
        <begin position="1"/>
        <end position="19"/>
    </location>
</feature>
<name>A0A9P9KV89_FUSRE</name>
<dbReference type="GeneID" id="70221001"/>
<dbReference type="GO" id="GO:0016798">
    <property type="term" value="F:hydrolase activity, acting on glycosyl bonds"/>
    <property type="evidence" value="ECO:0007669"/>
    <property type="project" value="InterPro"/>
</dbReference>
<dbReference type="Proteomes" id="UP000720189">
    <property type="component" value="Unassembled WGS sequence"/>
</dbReference>
<evidence type="ECO:0000256" key="3">
    <source>
        <dbReference type="SAM" id="SignalP"/>
    </source>
</evidence>
<evidence type="ECO:0000313" key="6">
    <source>
        <dbReference type="Proteomes" id="UP000720189"/>
    </source>
</evidence>
<dbReference type="AlphaFoldDB" id="A0A9P9KV89"/>
<evidence type="ECO:0000259" key="4">
    <source>
        <dbReference type="Pfam" id="PF02018"/>
    </source>
</evidence>
<evidence type="ECO:0000313" key="5">
    <source>
        <dbReference type="EMBL" id="KAH7269013.1"/>
    </source>
</evidence>
<feature type="compositionally biased region" description="Low complexity" evidence="2">
    <location>
        <begin position="58"/>
        <end position="90"/>
    </location>
</feature>
<keyword evidence="6" id="KW-1185">Reference proteome</keyword>
<feature type="region of interest" description="Disordered" evidence="2">
    <location>
        <begin position="25"/>
        <end position="102"/>
    </location>
</feature>
<evidence type="ECO:0000256" key="1">
    <source>
        <dbReference type="ARBA" id="ARBA00022801"/>
    </source>
</evidence>
<dbReference type="OrthoDB" id="5102593at2759"/>